<protein>
    <recommendedName>
        <fullName evidence="1">PD-(D/E)XK nuclease-like domain-containing protein</fullName>
    </recommendedName>
</protein>
<accession>A0A9P8N7S3</accession>
<dbReference type="GeneID" id="68350323"/>
<sequence>MKTFGQVLNELSLLTCWQSEAIVTHFQSHGAPGKMVDFCLVVRPNAHEQDVINSLCKSRPSLTINHTNWGKISKHPIALSIETKRQGEQLDEAFLQIGTWHSSQWRRLRYRGCAAGTIDFLPGIITHGHDWLFVATTLGEDLEATTYSSLRIGDTSSALGTYKLLAALQRLTTWCEATHWPAYRADVLGMSTAESSSLA</sequence>
<gene>
    <name evidence="2" type="ORF">HRG_01194</name>
</gene>
<dbReference type="Pfam" id="PF20516">
    <property type="entry name" value="PDDEXK_12"/>
    <property type="match status" value="1"/>
</dbReference>
<keyword evidence="3" id="KW-1185">Reference proteome</keyword>
<dbReference type="OrthoDB" id="4161186at2759"/>
<name>A0A9P8N7S3_9HYPO</name>
<evidence type="ECO:0000313" key="2">
    <source>
        <dbReference type="EMBL" id="KAH0968552.1"/>
    </source>
</evidence>
<dbReference type="AlphaFoldDB" id="A0A9P8N7S3"/>
<feature type="domain" description="PD-(D/E)XK nuclease-like" evidence="1">
    <location>
        <begin position="15"/>
        <end position="180"/>
    </location>
</feature>
<dbReference type="InterPro" id="IPR046797">
    <property type="entry name" value="PDDEXK_12"/>
</dbReference>
<comment type="caution">
    <text evidence="2">The sequence shown here is derived from an EMBL/GenBank/DDBJ whole genome shotgun (WGS) entry which is preliminary data.</text>
</comment>
<reference evidence="2" key="1">
    <citation type="submission" date="2021-09" db="EMBL/GenBank/DDBJ databases">
        <title>A high-quality genome of the endoparasitic fungus Hirsutella rhossiliensis with a comparison of Hirsutella genomes reveals transposable elements contributing to genome size variation.</title>
        <authorList>
            <person name="Lin R."/>
            <person name="Jiao Y."/>
            <person name="Sun X."/>
            <person name="Ling J."/>
            <person name="Xie B."/>
            <person name="Cheng X."/>
        </authorList>
    </citation>
    <scope>NUCLEOTIDE SEQUENCE</scope>
    <source>
        <strain evidence="2">HR02</strain>
    </source>
</reference>
<evidence type="ECO:0000313" key="3">
    <source>
        <dbReference type="Proteomes" id="UP000824596"/>
    </source>
</evidence>
<dbReference type="RefSeq" id="XP_044726065.1">
    <property type="nucleotide sequence ID" value="XM_044859665.1"/>
</dbReference>
<dbReference type="EMBL" id="JAIZPD010000001">
    <property type="protein sequence ID" value="KAH0968552.1"/>
    <property type="molecule type" value="Genomic_DNA"/>
</dbReference>
<proteinExistence type="predicted"/>
<dbReference type="Proteomes" id="UP000824596">
    <property type="component" value="Unassembled WGS sequence"/>
</dbReference>
<organism evidence="2 3">
    <name type="scientific">Hirsutella rhossiliensis</name>
    <dbReference type="NCBI Taxonomy" id="111463"/>
    <lineage>
        <taxon>Eukaryota</taxon>
        <taxon>Fungi</taxon>
        <taxon>Dikarya</taxon>
        <taxon>Ascomycota</taxon>
        <taxon>Pezizomycotina</taxon>
        <taxon>Sordariomycetes</taxon>
        <taxon>Hypocreomycetidae</taxon>
        <taxon>Hypocreales</taxon>
        <taxon>Ophiocordycipitaceae</taxon>
        <taxon>Hirsutella</taxon>
    </lineage>
</organism>
<evidence type="ECO:0000259" key="1">
    <source>
        <dbReference type="Pfam" id="PF20516"/>
    </source>
</evidence>